<dbReference type="GO" id="GO:0006457">
    <property type="term" value="P:protein folding"/>
    <property type="evidence" value="ECO:0007669"/>
    <property type="project" value="TreeGrafter"/>
</dbReference>
<dbReference type="SUPFAM" id="SSF49764">
    <property type="entry name" value="HSP20-like chaperones"/>
    <property type="match status" value="1"/>
</dbReference>
<dbReference type="Proteomes" id="UP001162162">
    <property type="component" value="Unassembled WGS sequence"/>
</dbReference>
<dbReference type="GO" id="GO:0051879">
    <property type="term" value="F:Hsp90 protein binding"/>
    <property type="evidence" value="ECO:0007669"/>
    <property type="project" value="InterPro"/>
</dbReference>
<dbReference type="EMBL" id="JAPWTK010000243">
    <property type="protein sequence ID" value="KAJ8944687.1"/>
    <property type="molecule type" value="Genomic_DNA"/>
</dbReference>
<reference evidence="3" key="1">
    <citation type="journal article" date="2023" name="Insect Mol. Biol.">
        <title>Genome sequencing provides insights into the evolution of gene families encoding plant cell wall-degrading enzymes in longhorned beetles.</title>
        <authorList>
            <person name="Shin N.R."/>
            <person name="Okamura Y."/>
            <person name="Kirsch R."/>
            <person name="Pauchet Y."/>
        </authorList>
    </citation>
    <scope>NUCLEOTIDE SEQUENCE</scope>
    <source>
        <strain evidence="3">AMC_N1</strain>
    </source>
</reference>
<dbReference type="Pfam" id="PF04969">
    <property type="entry name" value="CS"/>
    <property type="match status" value="1"/>
</dbReference>
<dbReference type="GO" id="GO:0051131">
    <property type="term" value="P:chaperone-mediated protein complex assembly"/>
    <property type="evidence" value="ECO:0007669"/>
    <property type="project" value="TreeGrafter"/>
</dbReference>
<dbReference type="InterPro" id="IPR045250">
    <property type="entry name" value="p23-like"/>
</dbReference>
<evidence type="ECO:0000313" key="3">
    <source>
        <dbReference type="EMBL" id="KAJ8944687.1"/>
    </source>
</evidence>
<comment type="similarity">
    <text evidence="1">Belongs to the p23/wos2 family.</text>
</comment>
<proteinExistence type="inferred from homology"/>
<keyword evidence="4" id="KW-1185">Reference proteome</keyword>
<dbReference type="GO" id="GO:0005634">
    <property type="term" value="C:nucleus"/>
    <property type="evidence" value="ECO:0007669"/>
    <property type="project" value="TreeGrafter"/>
</dbReference>
<accession>A0AAV8Y150</accession>
<dbReference type="Gene3D" id="2.60.40.790">
    <property type="match status" value="1"/>
</dbReference>
<dbReference type="GO" id="GO:0005829">
    <property type="term" value="C:cytosol"/>
    <property type="evidence" value="ECO:0007669"/>
    <property type="project" value="TreeGrafter"/>
</dbReference>
<evidence type="ECO:0000259" key="2">
    <source>
        <dbReference type="PROSITE" id="PS51203"/>
    </source>
</evidence>
<gene>
    <name evidence="3" type="ORF">NQ318_015895</name>
</gene>
<dbReference type="InterPro" id="IPR007052">
    <property type="entry name" value="CS_dom"/>
</dbReference>
<name>A0AAV8Y150_9CUCU</name>
<sequence>MTVLSPFVYWAQNESNVFIKVDLKDVKFQSKGSGAQGFKDYEFFIDFHSEIDENKNNLKLTDHKVDVTLTKIQKGWWPRLTSHPQKPAWLKIDFDRWQSEDDLMDENVRDIREEFPDLYGKLQKEEIGYRKDTPYTLLLDRREKAESALAI</sequence>
<evidence type="ECO:0000313" key="4">
    <source>
        <dbReference type="Proteomes" id="UP001162162"/>
    </source>
</evidence>
<organism evidence="3 4">
    <name type="scientific">Aromia moschata</name>
    <dbReference type="NCBI Taxonomy" id="1265417"/>
    <lineage>
        <taxon>Eukaryota</taxon>
        <taxon>Metazoa</taxon>
        <taxon>Ecdysozoa</taxon>
        <taxon>Arthropoda</taxon>
        <taxon>Hexapoda</taxon>
        <taxon>Insecta</taxon>
        <taxon>Pterygota</taxon>
        <taxon>Neoptera</taxon>
        <taxon>Endopterygota</taxon>
        <taxon>Coleoptera</taxon>
        <taxon>Polyphaga</taxon>
        <taxon>Cucujiformia</taxon>
        <taxon>Chrysomeloidea</taxon>
        <taxon>Cerambycidae</taxon>
        <taxon>Cerambycinae</taxon>
        <taxon>Callichromatini</taxon>
        <taxon>Aromia</taxon>
    </lineage>
</organism>
<dbReference type="AlphaFoldDB" id="A0AAV8Y150"/>
<evidence type="ECO:0000256" key="1">
    <source>
        <dbReference type="ARBA" id="ARBA00025733"/>
    </source>
</evidence>
<feature type="domain" description="CS" evidence="2">
    <location>
        <begin position="3"/>
        <end position="81"/>
    </location>
</feature>
<dbReference type="PANTHER" id="PTHR22932:SF1">
    <property type="entry name" value="CO-CHAPERONE PROTEIN DAF-41"/>
    <property type="match status" value="1"/>
</dbReference>
<dbReference type="PROSITE" id="PS51203">
    <property type="entry name" value="CS"/>
    <property type="match status" value="1"/>
</dbReference>
<dbReference type="PANTHER" id="PTHR22932">
    <property type="entry name" value="TELOMERASE-BINDING PROTEIN P23 HSP90 CO-CHAPERONE"/>
    <property type="match status" value="1"/>
</dbReference>
<dbReference type="InterPro" id="IPR008978">
    <property type="entry name" value="HSP20-like_chaperone"/>
</dbReference>
<comment type="caution">
    <text evidence="3">The sequence shown here is derived from an EMBL/GenBank/DDBJ whole genome shotgun (WGS) entry which is preliminary data.</text>
</comment>
<dbReference type="GO" id="GO:0051087">
    <property type="term" value="F:protein-folding chaperone binding"/>
    <property type="evidence" value="ECO:0007669"/>
    <property type="project" value="TreeGrafter"/>
</dbReference>
<protein>
    <recommendedName>
        <fullName evidence="2">CS domain-containing protein</fullName>
    </recommendedName>
</protein>